<dbReference type="Proteomes" id="UP001165740">
    <property type="component" value="Chromosome 6"/>
</dbReference>
<dbReference type="GO" id="GO:0043495">
    <property type="term" value="F:protein-membrane adaptor activity"/>
    <property type="evidence" value="ECO:0007669"/>
    <property type="project" value="InterPro"/>
</dbReference>
<dbReference type="GeneID" id="106072207"/>
<dbReference type="PROSITE" id="PS50089">
    <property type="entry name" value="ZF_RING_2"/>
    <property type="match status" value="1"/>
</dbReference>
<dbReference type="GO" id="GO:0008270">
    <property type="term" value="F:zinc ion binding"/>
    <property type="evidence" value="ECO:0007669"/>
    <property type="project" value="UniProtKB-KW"/>
</dbReference>
<dbReference type="PANTHER" id="PTHR46574">
    <property type="entry name" value="43 KDA RECEPTOR-ASSOCIATED PROTEIN OF THE SYNAPSE"/>
    <property type="match status" value="1"/>
</dbReference>
<gene>
    <name evidence="7" type="primary">LOC106072207</name>
</gene>
<keyword evidence="6" id="KW-1185">Reference proteome</keyword>
<dbReference type="OMA" id="ALRCSHI"/>
<dbReference type="CDD" id="cd16478">
    <property type="entry name" value="RING-H2_Rapsyn"/>
    <property type="match status" value="1"/>
</dbReference>
<evidence type="ECO:0000256" key="1">
    <source>
        <dbReference type="ARBA" id="ARBA00022771"/>
    </source>
</evidence>
<dbReference type="GO" id="GO:0005886">
    <property type="term" value="C:plasma membrane"/>
    <property type="evidence" value="ECO:0007669"/>
    <property type="project" value="TreeGrafter"/>
</dbReference>
<organism evidence="6 7">
    <name type="scientific">Biomphalaria glabrata</name>
    <name type="common">Bloodfluke planorb</name>
    <name type="synonym">Freshwater snail</name>
    <dbReference type="NCBI Taxonomy" id="6526"/>
    <lineage>
        <taxon>Eukaryota</taxon>
        <taxon>Metazoa</taxon>
        <taxon>Spiralia</taxon>
        <taxon>Lophotrochozoa</taxon>
        <taxon>Mollusca</taxon>
        <taxon>Gastropoda</taxon>
        <taxon>Heterobranchia</taxon>
        <taxon>Euthyneura</taxon>
        <taxon>Panpulmonata</taxon>
        <taxon>Hygrophila</taxon>
        <taxon>Lymnaeoidea</taxon>
        <taxon>Planorbidae</taxon>
        <taxon>Biomphalaria</taxon>
    </lineage>
</organism>
<dbReference type="GO" id="GO:0033130">
    <property type="term" value="F:acetylcholine receptor binding"/>
    <property type="evidence" value="ECO:0007669"/>
    <property type="project" value="InterPro"/>
</dbReference>
<accession>A0A9W3AK10</accession>
<feature type="domain" description="RING-type" evidence="5">
    <location>
        <begin position="362"/>
        <end position="411"/>
    </location>
</feature>
<dbReference type="GO" id="GO:0005737">
    <property type="term" value="C:cytoplasm"/>
    <property type="evidence" value="ECO:0007669"/>
    <property type="project" value="UniProtKB-ARBA"/>
</dbReference>
<evidence type="ECO:0000313" key="6">
    <source>
        <dbReference type="Proteomes" id="UP001165740"/>
    </source>
</evidence>
<keyword evidence="1 3" id="KW-0863">Zinc-finger</keyword>
<name>A0A9W3AK10_BIOGL</name>
<dbReference type="RefSeq" id="XP_055887469.1">
    <property type="nucleotide sequence ID" value="XM_056031494.1"/>
</dbReference>
<dbReference type="GO" id="GO:0007271">
    <property type="term" value="P:synaptic transmission, cholinergic"/>
    <property type="evidence" value="ECO:0007669"/>
    <property type="project" value="TreeGrafter"/>
</dbReference>
<dbReference type="GO" id="GO:0031594">
    <property type="term" value="C:neuromuscular junction"/>
    <property type="evidence" value="ECO:0007669"/>
    <property type="project" value="TreeGrafter"/>
</dbReference>
<evidence type="ECO:0000256" key="4">
    <source>
        <dbReference type="SAM" id="MobiDB-lite"/>
    </source>
</evidence>
<dbReference type="InterPro" id="IPR013083">
    <property type="entry name" value="Znf_RING/FYVE/PHD"/>
</dbReference>
<dbReference type="OrthoDB" id="10040854at2759"/>
<keyword evidence="2" id="KW-0862">Zinc</keyword>
<dbReference type="Pfam" id="PF10579">
    <property type="entry name" value="Rapsyn_N"/>
    <property type="match status" value="1"/>
</dbReference>
<evidence type="ECO:0000256" key="3">
    <source>
        <dbReference type="PROSITE-ProRule" id="PRU00175"/>
    </source>
</evidence>
<proteinExistence type="predicted"/>
<dbReference type="SMART" id="SM00028">
    <property type="entry name" value="TPR"/>
    <property type="match status" value="5"/>
</dbReference>
<evidence type="ECO:0000313" key="7">
    <source>
        <dbReference type="RefSeq" id="XP_055887469.1"/>
    </source>
</evidence>
<dbReference type="GO" id="GO:1900075">
    <property type="term" value="P:positive regulation of neuromuscular synaptic transmission"/>
    <property type="evidence" value="ECO:0007669"/>
    <property type="project" value="TreeGrafter"/>
</dbReference>
<dbReference type="InterPro" id="IPR019568">
    <property type="entry name" value="Rapsyn_myristoylation/link_N"/>
</dbReference>
<sequence>MGQNVVKKALERGEMFYTQQRFDDAVEEWKKALKGLKKPPEKFAIAGKICSALCDVGKYRDALTYAGEQCEIANSQKDAAMKSEAFFNVAFCNERSCEFSKAISYSRQSQLLHPEKSPMNGYVHLCIGGAYAGTSEFSKAWNNYVIAMGEAKSSGDKVLEILTSAKMGALFCCLGDYETCNAYCGNSLDLLGDLMDDDPSLKYKRQVTVCSTTAVKKMGRYTEAMDACEDAMQLAMRHNDRPVQARCLFMFADIHRKRNDLERATPRYESALSIMSEIGDRLGQVEVLGGMAKTAACQRDYQKAIELNEKALELATKIGGKLEMVRCHARLQLLSEVVGEDVHMRRHSSVIKQLLQEMDLFCGVCGEVVGQVPERLEPLTCGHFVHARCAVHLARSTMGRSGKRRPCPACRKNASLNPAQPPT</sequence>
<dbReference type="AlphaFoldDB" id="A0A9W3AK10"/>
<dbReference type="InterPro" id="IPR019734">
    <property type="entry name" value="TPR_rpt"/>
</dbReference>
<dbReference type="SUPFAM" id="SSF57850">
    <property type="entry name" value="RING/U-box"/>
    <property type="match status" value="1"/>
</dbReference>
<dbReference type="InterPro" id="IPR001841">
    <property type="entry name" value="Znf_RING"/>
</dbReference>
<dbReference type="InterPro" id="IPR052480">
    <property type="entry name" value="RAPsyn"/>
</dbReference>
<dbReference type="Gene3D" id="3.30.40.10">
    <property type="entry name" value="Zinc/RING finger domain, C3HC4 (zinc finger)"/>
    <property type="match status" value="1"/>
</dbReference>
<evidence type="ECO:0000259" key="5">
    <source>
        <dbReference type="PROSITE" id="PS50089"/>
    </source>
</evidence>
<feature type="region of interest" description="Disordered" evidence="4">
    <location>
        <begin position="399"/>
        <end position="423"/>
    </location>
</feature>
<keyword evidence="1 3" id="KW-0479">Metal-binding</keyword>
<feature type="compositionally biased region" description="Polar residues" evidence="4">
    <location>
        <begin position="414"/>
        <end position="423"/>
    </location>
</feature>
<dbReference type="PANTHER" id="PTHR46574:SF1">
    <property type="entry name" value="43 KDA RECEPTOR-ASSOCIATED PROTEIN OF THE SYNAPSE"/>
    <property type="match status" value="1"/>
</dbReference>
<dbReference type="SUPFAM" id="SSF48452">
    <property type="entry name" value="TPR-like"/>
    <property type="match status" value="2"/>
</dbReference>
<dbReference type="SMART" id="SM00184">
    <property type="entry name" value="RING"/>
    <property type="match status" value="1"/>
</dbReference>
<evidence type="ECO:0000256" key="2">
    <source>
        <dbReference type="ARBA" id="ARBA00022833"/>
    </source>
</evidence>
<dbReference type="InterPro" id="IPR011990">
    <property type="entry name" value="TPR-like_helical_dom_sf"/>
</dbReference>
<reference evidence="7" key="1">
    <citation type="submission" date="2025-08" db="UniProtKB">
        <authorList>
            <consortium name="RefSeq"/>
        </authorList>
    </citation>
    <scope>IDENTIFICATION</scope>
</reference>
<dbReference type="Pfam" id="PF13424">
    <property type="entry name" value="TPR_12"/>
    <property type="match status" value="1"/>
</dbReference>
<protein>
    <submittedName>
        <fullName evidence="7">43 kDa receptor-associated protein of the synapse-like</fullName>
    </submittedName>
</protein>
<dbReference type="Gene3D" id="1.25.40.10">
    <property type="entry name" value="Tetratricopeptide repeat domain"/>
    <property type="match status" value="2"/>
</dbReference>